<feature type="region of interest" description="Disordered" evidence="2">
    <location>
        <begin position="348"/>
        <end position="374"/>
    </location>
</feature>
<evidence type="ECO:0000313" key="3">
    <source>
        <dbReference type="EMBL" id="GJS82762.1"/>
    </source>
</evidence>
<comment type="caution">
    <text evidence="3">The sequence shown here is derived from an EMBL/GenBank/DDBJ whole genome shotgun (WGS) entry which is preliminary data.</text>
</comment>
<sequence length="728" mass="82651">MSDLKFADTHNLVAILEKPTESEGFEEIVDFLNANPIKYALTVNPTIYCSCVKHFWGIVKAKTVNEEVQLQALVDKKKLIITEYTIRSDLQLEDANGVDCLPNAAIFEQLTLMGAKTTAWNEFSSTMASAIICLATNQKFNFSKYIFDNMVKNVDSMVKFWMYPRFVQVFVNKQVGDMSHHKRIYVTPSHTKKIFGNMKREGKGFSGRVTPLFQTMMVQAHEEMGEGSEIPTDPHHTPIITQPSSSQPQRKQKSRKSKKKNTEVPQPSGSTDNVPDENAPTTSNDPLLSGEDILKLTELIDLCTNLQKKVHDLEKAKTAQDSEIVSLEKKVKKLERRNKSRTPRLKRLRKVGSARRVESSDESSLGAQEDASKQRRKIANIDADVEVTLIDKTQGRNDDNLMFDTCVLDEQEVEVEKVVSTAEVTTKSATTTTIDELTLTQTLIEIKAAKPKVRGVMIQEPSEFTTTPAVSKPSHDKGKAKMIESGKPLKKKDQIMYDQEVSLNLQALLQAELEEEERLTRQKEEEANIDLIESWDNTQAMMDADYQMAQQLQAEEQEQLSIKEKSKLFVQLLEARKKHFAEIRAKEKRNKPPTQTQQRKLYSFKRVNTFVDYKTKLVESSEKRAEDNTKRAGTDLEQEVAKKQKIDDDQEEVEMKKLIKVVPDEEKVAIDDIPLATKPPSIVDWKIVKEGKISLFQIIRANGSSKRVNVAGTKLQLLTELQLLMDKD</sequence>
<evidence type="ECO:0000256" key="1">
    <source>
        <dbReference type="SAM" id="Coils"/>
    </source>
</evidence>
<feature type="compositionally biased region" description="Polar residues" evidence="2">
    <location>
        <begin position="263"/>
        <end position="286"/>
    </location>
</feature>
<keyword evidence="4" id="KW-1185">Reference proteome</keyword>
<keyword evidence="1" id="KW-0175">Coiled coil</keyword>
<feature type="coiled-coil region" evidence="1">
    <location>
        <begin position="296"/>
        <end position="337"/>
    </location>
</feature>
<feature type="region of interest" description="Disordered" evidence="2">
    <location>
        <begin position="222"/>
        <end position="289"/>
    </location>
</feature>
<dbReference type="Proteomes" id="UP001151760">
    <property type="component" value="Unassembled WGS sequence"/>
</dbReference>
<gene>
    <name evidence="3" type="ORF">Tco_0749303</name>
</gene>
<proteinExistence type="predicted"/>
<reference evidence="3" key="1">
    <citation type="journal article" date="2022" name="Int. J. Mol. Sci.">
        <title>Draft Genome of Tanacetum Coccineum: Genomic Comparison of Closely Related Tanacetum-Family Plants.</title>
        <authorList>
            <person name="Yamashiro T."/>
            <person name="Shiraishi A."/>
            <person name="Nakayama K."/>
            <person name="Satake H."/>
        </authorList>
    </citation>
    <scope>NUCLEOTIDE SEQUENCE</scope>
</reference>
<dbReference type="EMBL" id="BQNB010010849">
    <property type="protein sequence ID" value="GJS82762.1"/>
    <property type="molecule type" value="Genomic_DNA"/>
</dbReference>
<accession>A0ABQ4Z0T3</accession>
<protein>
    <recommendedName>
        <fullName evidence="5">Xylulose kinase-1</fullName>
    </recommendedName>
</protein>
<evidence type="ECO:0008006" key="5">
    <source>
        <dbReference type="Google" id="ProtNLM"/>
    </source>
</evidence>
<name>A0ABQ4Z0T3_9ASTR</name>
<evidence type="ECO:0000313" key="4">
    <source>
        <dbReference type="Proteomes" id="UP001151760"/>
    </source>
</evidence>
<organism evidence="3 4">
    <name type="scientific">Tanacetum coccineum</name>
    <dbReference type="NCBI Taxonomy" id="301880"/>
    <lineage>
        <taxon>Eukaryota</taxon>
        <taxon>Viridiplantae</taxon>
        <taxon>Streptophyta</taxon>
        <taxon>Embryophyta</taxon>
        <taxon>Tracheophyta</taxon>
        <taxon>Spermatophyta</taxon>
        <taxon>Magnoliopsida</taxon>
        <taxon>eudicotyledons</taxon>
        <taxon>Gunneridae</taxon>
        <taxon>Pentapetalae</taxon>
        <taxon>asterids</taxon>
        <taxon>campanulids</taxon>
        <taxon>Asterales</taxon>
        <taxon>Asteraceae</taxon>
        <taxon>Asteroideae</taxon>
        <taxon>Anthemideae</taxon>
        <taxon>Anthemidinae</taxon>
        <taxon>Tanacetum</taxon>
    </lineage>
</organism>
<feature type="compositionally biased region" description="Basic residues" evidence="2">
    <location>
        <begin position="250"/>
        <end position="259"/>
    </location>
</feature>
<reference evidence="3" key="2">
    <citation type="submission" date="2022-01" db="EMBL/GenBank/DDBJ databases">
        <authorList>
            <person name="Yamashiro T."/>
            <person name="Shiraishi A."/>
            <person name="Satake H."/>
            <person name="Nakayama K."/>
        </authorList>
    </citation>
    <scope>NUCLEOTIDE SEQUENCE</scope>
</reference>
<evidence type="ECO:0000256" key="2">
    <source>
        <dbReference type="SAM" id="MobiDB-lite"/>
    </source>
</evidence>